<dbReference type="GO" id="GO:0016787">
    <property type="term" value="F:hydrolase activity"/>
    <property type="evidence" value="ECO:0007669"/>
    <property type="project" value="UniProtKB-KW"/>
</dbReference>
<name>A0A318KYY0_9FIRM</name>
<evidence type="ECO:0000259" key="8">
    <source>
        <dbReference type="Pfam" id="PF12705"/>
    </source>
</evidence>
<evidence type="ECO:0000256" key="7">
    <source>
        <dbReference type="ARBA" id="ARBA00023204"/>
    </source>
</evidence>
<dbReference type="InterPro" id="IPR038726">
    <property type="entry name" value="PDDEXK_AddAB-type"/>
</dbReference>
<gene>
    <name evidence="9" type="ORF">DES51_10263</name>
</gene>
<evidence type="ECO:0000256" key="3">
    <source>
        <dbReference type="ARBA" id="ARBA00022801"/>
    </source>
</evidence>
<feature type="domain" description="PD-(D/E)XK endonuclease-like" evidence="8">
    <location>
        <begin position="547"/>
        <end position="859"/>
    </location>
</feature>
<dbReference type="GO" id="GO:0006281">
    <property type="term" value="P:DNA repair"/>
    <property type="evidence" value="ECO:0007669"/>
    <property type="project" value="UniProtKB-KW"/>
</dbReference>
<accession>A0A318KYY0</accession>
<keyword evidence="5" id="KW-0067">ATP-binding</keyword>
<protein>
    <submittedName>
        <fullName evidence="9">ATP-dependent helicase/DNAse subunit B</fullName>
    </submittedName>
</protein>
<evidence type="ECO:0000313" key="10">
    <source>
        <dbReference type="Proteomes" id="UP000247612"/>
    </source>
</evidence>
<dbReference type="GO" id="GO:0004386">
    <property type="term" value="F:helicase activity"/>
    <property type="evidence" value="ECO:0007669"/>
    <property type="project" value="UniProtKB-KW"/>
</dbReference>
<dbReference type="GO" id="GO:0005524">
    <property type="term" value="F:ATP binding"/>
    <property type="evidence" value="ECO:0007669"/>
    <property type="project" value="UniProtKB-KW"/>
</dbReference>
<evidence type="ECO:0000256" key="4">
    <source>
        <dbReference type="ARBA" id="ARBA00022806"/>
    </source>
</evidence>
<evidence type="ECO:0000313" key="9">
    <source>
        <dbReference type="EMBL" id="PXX80945.1"/>
    </source>
</evidence>
<keyword evidence="7" id="KW-0234">DNA repair</keyword>
<dbReference type="OrthoDB" id="9758506at2"/>
<dbReference type="SUPFAM" id="SSF52980">
    <property type="entry name" value="Restriction endonuclease-like"/>
    <property type="match status" value="1"/>
</dbReference>
<dbReference type="Pfam" id="PF12705">
    <property type="entry name" value="PDDEXK_1"/>
    <property type="match status" value="1"/>
</dbReference>
<proteinExistence type="predicted"/>
<sequence>MNLFTKSLENRTILCPENAAVLIHKQLAEKQIRGVRVLSLNSWLMSFDFNEDRSEIEIKLSIHQQMKQIAEELKQLKHICTTPSFEKECLTFLEKFRGFSLDFDMLPENNELQKELKHILKTLQYPSKNERRLEILNNISEDEIKKLILVYRQSDSFTDLCLRKLIDKGAEVYAFEQFDAEVSFYHAANKRQEIEAAIQKIILDQMDCSQVQLCLLDQSYHPLVRQLLERYQLPYTFLSESGINNLALKSANMLRFALDDNQENCLNCLNTNCFSTFQTPFLIQAYQIFNCQWDDAFPDLNQAFTYNLMSERDVETVAALIQKAEEERAKIMPMMQSLTKYQSYRELFTNIDAILNQQAKTDIKAYKKIQRLFADALEAIHDESDCRLVLEELEAMGSNKKADTIGGILVLDPDDLLFCDGTCFVLGCTQKSFPGFSSESGIFDENYLALIPGYPTLDERYGHFIKNRFVLMNYAPKLIFSYPLNDFEGKNHEASLEIENFVAEKGQSNSILYPLIQKEETRTVRYQISEQTAHALYLNELRELHGSVSSLERYTGCPYAYFLKFGLRIQEPIDASFNDQKIGTLSHYVLETLVHRYGKDYANVSEQELRSLINEQCAELNKIYPQLNFNLIAEKELLSLMNNCSQLAKMEEHSSLTPMKCEEEFYHEYPVGGGITLKLKGYIDRIDENDRFFRIVDYKSSKKRLVKDKVFSGQQLQLITYAMHCREALNKEALGAFYYSFKNENLSLPYGKLKRRGAGEFIETDAEALLNEQKKAHRLQGWIFSEFVEEMDNEGNYTAGIKNSAKSGITASDVIDPRVLTHLLDQMMRSLATQILSGRIECRPAEDACLFCKYKPICRFNGNTRKPDMLVDIPDNLMKNHGGEDDE</sequence>
<keyword evidence="1" id="KW-0547">Nucleotide-binding</keyword>
<reference evidence="9 10" key="1">
    <citation type="submission" date="2018-05" db="EMBL/GenBank/DDBJ databases">
        <title>Genomic Encyclopedia of Type Strains, Phase IV (KMG-IV): sequencing the most valuable type-strain genomes for metagenomic binning, comparative biology and taxonomic classification.</title>
        <authorList>
            <person name="Goeker M."/>
        </authorList>
    </citation>
    <scope>NUCLEOTIDE SEQUENCE [LARGE SCALE GENOMIC DNA]</scope>
    <source>
        <strain evidence="9 10">JC118</strain>
    </source>
</reference>
<dbReference type="AlphaFoldDB" id="A0A318KYY0"/>
<organism evidence="9 10">
    <name type="scientific">Dielma fastidiosa</name>
    <dbReference type="NCBI Taxonomy" id="1034346"/>
    <lineage>
        <taxon>Bacteria</taxon>
        <taxon>Bacillati</taxon>
        <taxon>Bacillota</taxon>
        <taxon>Erysipelotrichia</taxon>
        <taxon>Erysipelotrichales</taxon>
        <taxon>Erysipelotrichaceae</taxon>
        <taxon>Dielma</taxon>
    </lineage>
</organism>
<keyword evidence="2" id="KW-0227">DNA damage</keyword>
<evidence type="ECO:0000256" key="5">
    <source>
        <dbReference type="ARBA" id="ARBA00022840"/>
    </source>
</evidence>
<comment type="caution">
    <text evidence="9">The sequence shown here is derived from an EMBL/GenBank/DDBJ whole genome shotgun (WGS) entry which is preliminary data.</text>
</comment>
<keyword evidence="3" id="KW-0378">Hydrolase</keyword>
<evidence type="ECO:0000256" key="1">
    <source>
        <dbReference type="ARBA" id="ARBA00022741"/>
    </source>
</evidence>
<dbReference type="InterPro" id="IPR011604">
    <property type="entry name" value="PDDEXK-like_dom_sf"/>
</dbReference>
<evidence type="ECO:0000256" key="6">
    <source>
        <dbReference type="ARBA" id="ARBA00023125"/>
    </source>
</evidence>
<dbReference type="RefSeq" id="WP_022938786.1">
    <property type="nucleotide sequence ID" value="NZ_CABKRQ010000006.1"/>
</dbReference>
<keyword evidence="6" id="KW-0238">DNA-binding</keyword>
<dbReference type="Gene3D" id="3.90.320.10">
    <property type="match status" value="1"/>
</dbReference>
<dbReference type="GO" id="GO:0003677">
    <property type="term" value="F:DNA binding"/>
    <property type="evidence" value="ECO:0007669"/>
    <property type="project" value="UniProtKB-KW"/>
</dbReference>
<dbReference type="STRING" id="1034346.GCA_000313565_02499"/>
<evidence type="ECO:0000256" key="2">
    <source>
        <dbReference type="ARBA" id="ARBA00022763"/>
    </source>
</evidence>
<dbReference type="EMBL" id="QJKH01000002">
    <property type="protein sequence ID" value="PXX80945.1"/>
    <property type="molecule type" value="Genomic_DNA"/>
</dbReference>
<dbReference type="Proteomes" id="UP000247612">
    <property type="component" value="Unassembled WGS sequence"/>
</dbReference>
<dbReference type="InterPro" id="IPR011335">
    <property type="entry name" value="Restrct_endonuc-II-like"/>
</dbReference>
<keyword evidence="10" id="KW-1185">Reference proteome</keyword>
<keyword evidence="4 9" id="KW-0347">Helicase</keyword>